<feature type="compositionally biased region" description="Polar residues" evidence="1">
    <location>
        <begin position="9"/>
        <end position="24"/>
    </location>
</feature>
<dbReference type="EMBL" id="WJQU01000004">
    <property type="protein sequence ID" value="KAJ6636055.1"/>
    <property type="molecule type" value="Genomic_DNA"/>
</dbReference>
<gene>
    <name evidence="2" type="ORF">Bhyg_14642</name>
</gene>
<evidence type="ECO:0000313" key="3">
    <source>
        <dbReference type="Proteomes" id="UP001151699"/>
    </source>
</evidence>
<dbReference type="OrthoDB" id="10504325at2759"/>
<comment type="caution">
    <text evidence="2">The sequence shown here is derived from an EMBL/GenBank/DDBJ whole genome shotgun (WGS) entry which is preliminary data.</text>
</comment>
<reference evidence="2" key="1">
    <citation type="submission" date="2022-07" db="EMBL/GenBank/DDBJ databases">
        <authorList>
            <person name="Trinca V."/>
            <person name="Uliana J.V.C."/>
            <person name="Torres T.T."/>
            <person name="Ward R.J."/>
            <person name="Monesi N."/>
        </authorList>
    </citation>
    <scope>NUCLEOTIDE SEQUENCE</scope>
    <source>
        <strain evidence="2">HSMRA1968</strain>
        <tissue evidence="2">Whole embryos</tissue>
    </source>
</reference>
<keyword evidence="3" id="KW-1185">Reference proteome</keyword>
<organism evidence="2 3">
    <name type="scientific">Pseudolycoriella hygida</name>
    <dbReference type="NCBI Taxonomy" id="35572"/>
    <lineage>
        <taxon>Eukaryota</taxon>
        <taxon>Metazoa</taxon>
        <taxon>Ecdysozoa</taxon>
        <taxon>Arthropoda</taxon>
        <taxon>Hexapoda</taxon>
        <taxon>Insecta</taxon>
        <taxon>Pterygota</taxon>
        <taxon>Neoptera</taxon>
        <taxon>Endopterygota</taxon>
        <taxon>Diptera</taxon>
        <taxon>Nematocera</taxon>
        <taxon>Sciaroidea</taxon>
        <taxon>Sciaridae</taxon>
        <taxon>Pseudolycoriella</taxon>
    </lineage>
</organism>
<accession>A0A9Q0RVU0</accession>
<sequence>MKITESQKMKQQSTSTDWSMRTMDSSPMLSEQIGSMSLELDRIEMNTQSDDSDAPFLPKTKDKRDVRAIFDLIMNILESIRGPAKNDIRLKDNN</sequence>
<proteinExistence type="predicted"/>
<dbReference type="Proteomes" id="UP001151699">
    <property type="component" value="Chromosome C"/>
</dbReference>
<dbReference type="AlphaFoldDB" id="A0A9Q0RVU0"/>
<evidence type="ECO:0000313" key="2">
    <source>
        <dbReference type="EMBL" id="KAJ6636055.1"/>
    </source>
</evidence>
<name>A0A9Q0RVU0_9DIPT</name>
<protein>
    <submittedName>
        <fullName evidence="2">Uncharacterized protein</fullName>
    </submittedName>
</protein>
<feature type="region of interest" description="Disordered" evidence="1">
    <location>
        <begin position="1"/>
        <end position="24"/>
    </location>
</feature>
<evidence type="ECO:0000256" key="1">
    <source>
        <dbReference type="SAM" id="MobiDB-lite"/>
    </source>
</evidence>